<accession>A0A4Q0P1S8</accession>
<feature type="transmembrane region" description="Helical" evidence="7">
    <location>
        <begin position="43"/>
        <end position="68"/>
    </location>
</feature>
<protein>
    <submittedName>
        <fullName evidence="8">PST family polysaccharide transporter</fullName>
    </submittedName>
</protein>
<dbReference type="PANTHER" id="PTHR30250:SF10">
    <property type="entry name" value="LIPOPOLYSACCHARIDE BIOSYNTHESIS PROTEIN WZXC"/>
    <property type="match status" value="1"/>
</dbReference>
<comment type="caution">
    <text evidence="8">The sequence shown here is derived from an EMBL/GenBank/DDBJ whole genome shotgun (WGS) entry which is preliminary data.</text>
</comment>
<feature type="transmembrane region" description="Helical" evidence="7">
    <location>
        <begin position="171"/>
        <end position="192"/>
    </location>
</feature>
<dbReference type="EMBL" id="QOVM01000008">
    <property type="protein sequence ID" value="RXG20450.1"/>
    <property type="molecule type" value="Genomic_DNA"/>
</dbReference>
<feature type="transmembrane region" description="Helical" evidence="7">
    <location>
        <begin position="444"/>
        <end position="465"/>
    </location>
</feature>
<evidence type="ECO:0000313" key="8">
    <source>
        <dbReference type="EMBL" id="RXG20450.1"/>
    </source>
</evidence>
<dbReference type="PANTHER" id="PTHR30250">
    <property type="entry name" value="PST FAMILY PREDICTED COLANIC ACID TRANSPORTER"/>
    <property type="match status" value="1"/>
</dbReference>
<dbReference type="Proteomes" id="UP000289238">
    <property type="component" value="Unassembled WGS sequence"/>
</dbReference>
<feature type="transmembrane region" description="Helical" evidence="7">
    <location>
        <begin position="12"/>
        <end position="37"/>
    </location>
</feature>
<feature type="transmembrane region" description="Helical" evidence="7">
    <location>
        <begin position="381"/>
        <end position="402"/>
    </location>
</feature>
<evidence type="ECO:0000256" key="5">
    <source>
        <dbReference type="ARBA" id="ARBA00022989"/>
    </source>
</evidence>
<keyword evidence="3" id="KW-1003">Cell membrane</keyword>
<evidence type="ECO:0000256" key="2">
    <source>
        <dbReference type="ARBA" id="ARBA00007430"/>
    </source>
</evidence>
<evidence type="ECO:0000256" key="6">
    <source>
        <dbReference type="ARBA" id="ARBA00023136"/>
    </source>
</evidence>
<dbReference type="GO" id="GO:0005886">
    <property type="term" value="C:plasma membrane"/>
    <property type="evidence" value="ECO:0007669"/>
    <property type="project" value="UniProtKB-SubCell"/>
</dbReference>
<feature type="transmembrane region" description="Helical" evidence="7">
    <location>
        <begin position="144"/>
        <end position="165"/>
    </location>
</feature>
<comment type="subcellular location">
    <subcellularLocation>
        <location evidence="1">Cell membrane</location>
        <topology evidence="1">Multi-pass membrane protein</topology>
    </subcellularLocation>
</comment>
<comment type="similarity">
    <text evidence="2">Belongs to the polysaccharide synthase family.</text>
</comment>
<feature type="transmembrane region" description="Helical" evidence="7">
    <location>
        <begin position="414"/>
        <end position="432"/>
    </location>
</feature>
<organism evidence="8 9">
    <name type="scientific">Leeuwenhoekiella aequorea</name>
    <dbReference type="NCBI Taxonomy" id="283736"/>
    <lineage>
        <taxon>Bacteria</taxon>
        <taxon>Pseudomonadati</taxon>
        <taxon>Bacteroidota</taxon>
        <taxon>Flavobacteriia</taxon>
        <taxon>Flavobacteriales</taxon>
        <taxon>Flavobacteriaceae</taxon>
        <taxon>Leeuwenhoekiella</taxon>
    </lineage>
</organism>
<dbReference type="Pfam" id="PF13440">
    <property type="entry name" value="Polysacc_synt_3"/>
    <property type="match status" value="1"/>
</dbReference>
<feature type="transmembrane region" description="Helical" evidence="7">
    <location>
        <begin position="354"/>
        <end position="375"/>
    </location>
</feature>
<dbReference type="RefSeq" id="WP_128758746.1">
    <property type="nucleotide sequence ID" value="NZ_QOVM01000008.1"/>
</dbReference>
<feature type="transmembrane region" description="Helical" evidence="7">
    <location>
        <begin position="319"/>
        <end position="342"/>
    </location>
</feature>
<dbReference type="CDD" id="cd13127">
    <property type="entry name" value="MATE_tuaB_like"/>
    <property type="match status" value="1"/>
</dbReference>
<feature type="transmembrane region" description="Helical" evidence="7">
    <location>
        <begin position="115"/>
        <end position="132"/>
    </location>
</feature>
<name>A0A4Q0P1S8_9FLAO</name>
<dbReference type="InterPro" id="IPR050833">
    <property type="entry name" value="Poly_Biosynth_Transport"/>
</dbReference>
<evidence type="ECO:0000256" key="3">
    <source>
        <dbReference type="ARBA" id="ARBA00022475"/>
    </source>
</evidence>
<dbReference type="OrthoDB" id="9770347at2"/>
<keyword evidence="9" id="KW-1185">Reference proteome</keyword>
<evidence type="ECO:0000256" key="1">
    <source>
        <dbReference type="ARBA" id="ARBA00004651"/>
    </source>
</evidence>
<feature type="transmembrane region" description="Helical" evidence="7">
    <location>
        <begin position="288"/>
        <end position="307"/>
    </location>
</feature>
<reference evidence="8 9" key="1">
    <citation type="submission" date="2018-07" db="EMBL/GenBank/DDBJ databases">
        <title>Leeuwenhoekiella genomics.</title>
        <authorList>
            <person name="Tahon G."/>
            <person name="Willems A."/>
        </authorList>
    </citation>
    <scope>NUCLEOTIDE SEQUENCE [LARGE SCALE GENOMIC DNA]</scope>
    <source>
        <strain evidence="8 9">LMG 22550</strain>
    </source>
</reference>
<evidence type="ECO:0000256" key="7">
    <source>
        <dbReference type="SAM" id="Phobius"/>
    </source>
</evidence>
<proteinExistence type="inferred from homology"/>
<evidence type="ECO:0000256" key="4">
    <source>
        <dbReference type="ARBA" id="ARBA00022692"/>
    </source>
</evidence>
<keyword evidence="6 7" id="KW-0472">Membrane</keyword>
<feature type="transmembrane region" description="Helical" evidence="7">
    <location>
        <begin position="80"/>
        <end position="103"/>
    </location>
</feature>
<sequence>MSSTQKSVTTGIFYTALSKYSGIGLTIVITSILARLITPAEFGIVAIALVFITFFQLLSDFGIGPAIIQSKALSERDIKSIFFFTIIIGFLGAALFYTVAPIISAFYNQDALTNVLRYLSLALFLYACNIVPKSLNYKRLLFKKIGVIQIVVQAITGALAIVLAFRGMGYMALVIRSLLDSFLIFLGSYYLSPLGIHFKIEKSALKKIYSFASYQFLFNFINYFSRNADNLLIGKVFGAAPLGLYDKSYRLMMMPVQNLTHVITPVLLPVLSDFQNDYSRIYKAYEKVVKVLATIGFPLSVFLYFSGEQIITILYGNQWIAAIPVFKILSLSIGIQMVLSSSGSIFQAINRTDLLFKSGLLSAFVMLTAIIYGVYVKNEIYFIPISLLIAFIINFNQGFYILIHIGLKKSFKNFLKIFYFPLISTLIIGFEFKLVEKFLIIDSHVIFLILKSVLFGISFFVILLFNSEFKMLLLNFYKNKIRGKNFFNRKK</sequence>
<dbReference type="AlphaFoldDB" id="A0A4Q0P1S8"/>
<keyword evidence="5 7" id="KW-1133">Transmembrane helix</keyword>
<keyword evidence="4 7" id="KW-0812">Transmembrane</keyword>
<gene>
    <name evidence="8" type="ORF">DSM00_2999</name>
</gene>
<evidence type="ECO:0000313" key="9">
    <source>
        <dbReference type="Proteomes" id="UP000289238"/>
    </source>
</evidence>